<keyword evidence="4" id="KW-1185">Reference proteome</keyword>
<evidence type="ECO:0000259" key="2">
    <source>
        <dbReference type="Pfam" id="PF18075"/>
    </source>
</evidence>
<dbReference type="Pfam" id="PF18075">
    <property type="entry name" value="FtsX_ECD"/>
    <property type="match status" value="1"/>
</dbReference>
<dbReference type="EMBL" id="AP012051">
    <property type="protein sequence ID" value="BAL81178.1"/>
    <property type="molecule type" value="Genomic_DNA"/>
</dbReference>
<dbReference type="InterPro" id="IPR040690">
    <property type="entry name" value="FtsX_ECD"/>
</dbReference>
<dbReference type="AlphaFoldDB" id="A0A7U6GF09"/>
<dbReference type="RefSeq" id="WP_014453575.1">
    <property type="nucleotide sequence ID" value="NC_017096.1"/>
</dbReference>
<dbReference type="GO" id="GO:0016020">
    <property type="term" value="C:membrane"/>
    <property type="evidence" value="ECO:0007669"/>
    <property type="project" value="InterPro"/>
</dbReference>
<dbReference type="Proteomes" id="UP000004793">
    <property type="component" value="Chromosome"/>
</dbReference>
<feature type="transmembrane region" description="Helical" evidence="1">
    <location>
        <begin position="266"/>
        <end position="286"/>
    </location>
</feature>
<proteinExistence type="predicted"/>
<sequence length="292" mass="32713">MYRLFYVLRHTLLVLKETKKIAFITVLSLLVGMLALGSTYIIGTKLFQSSLTLKEKVRIVVFFKQNLNSSDVESSVSTIRSIDGVKSVTLTTPEQAKDEFIKIFPQYQGILTSLGRNPLPYSATVELNDISLGKRITDIIKDLQTVDVVVFSEDTANKINNLINVIYVIFLSVMLAVFAEFIFTVQNTTTLLLDYRRNDIRVLRLIGADAVFTFIPFTLIVVFLNLVAWVISYYLIGKVNELSTGIVQGIIPYATVSSNVNFNVTLFALLIFSVVSSLIGSLISVLRFRNVK</sequence>
<name>A0A7U6GF09_CALEA</name>
<evidence type="ECO:0000256" key="1">
    <source>
        <dbReference type="SAM" id="Phobius"/>
    </source>
</evidence>
<accession>A0A7U6GF09</accession>
<dbReference type="Gene3D" id="3.30.70.3040">
    <property type="match status" value="1"/>
</dbReference>
<keyword evidence="1" id="KW-1133">Transmembrane helix</keyword>
<organism evidence="3 4">
    <name type="scientific">Caldisericum exile (strain DSM 21853 / NBRC 104410 / AZM16c01)</name>
    <dbReference type="NCBI Taxonomy" id="511051"/>
    <lineage>
        <taxon>Bacteria</taxon>
        <taxon>Pseudomonadati</taxon>
        <taxon>Caldisericota/Cryosericota group</taxon>
        <taxon>Caldisericota</taxon>
        <taxon>Caldisericia</taxon>
        <taxon>Caldisericales</taxon>
        <taxon>Caldisericaceae</taxon>
        <taxon>Caldisericum</taxon>
    </lineage>
</organism>
<dbReference type="KEGG" id="cex:CSE_10520"/>
<keyword evidence="1" id="KW-0472">Membrane</keyword>
<dbReference type="OrthoDB" id="9812531at2"/>
<gene>
    <name evidence="3" type="primary">ftsX</name>
    <name evidence="3" type="ordered locus">CSE_10520</name>
</gene>
<dbReference type="PANTHER" id="PTHR47755">
    <property type="entry name" value="CELL DIVISION PROTEIN FTSX"/>
    <property type="match status" value="1"/>
</dbReference>
<dbReference type="GO" id="GO:0051301">
    <property type="term" value="P:cell division"/>
    <property type="evidence" value="ECO:0007669"/>
    <property type="project" value="UniProtKB-KW"/>
</dbReference>
<reference evidence="3 4" key="1">
    <citation type="submission" date="2011-01" db="EMBL/GenBank/DDBJ databases">
        <title>Whole genome sequence of Caldisericum exile AZM16c01.</title>
        <authorList>
            <person name="Narita-Yamada S."/>
            <person name="Kawakoshi A."/>
            <person name="Nakamura S."/>
            <person name="Sasagawa M."/>
            <person name="Fukada J."/>
            <person name="Sekine M."/>
            <person name="Kato Y."/>
            <person name="Fukai R."/>
            <person name="Sasaki K."/>
            <person name="Hanamaki A."/>
            <person name="Narita H."/>
            <person name="Konno Y."/>
            <person name="Mori K."/>
            <person name="Yamazaki S."/>
            <person name="Suzuki K."/>
            <person name="Fujita N."/>
        </authorList>
    </citation>
    <scope>NUCLEOTIDE SEQUENCE [LARGE SCALE GENOMIC DNA]</scope>
    <source>
        <strain evidence="4">DSM 21853 / NBRC 104410 / AZM16c01</strain>
    </source>
</reference>
<dbReference type="PANTHER" id="PTHR47755:SF1">
    <property type="entry name" value="CELL DIVISION PROTEIN FTSX"/>
    <property type="match status" value="1"/>
</dbReference>
<evidence type="ECO:0000313" key="3">
    <source>
        <dbReference type="EMBL" id="BAL81178.1"/>
    </source>
</evidence>
<evidence type="ECO:0000313" key="4">
    <source>
        <dbReference type="Proteomes" id="UP000004793"/>
    </source>
</evidence>
<keyword evidence="3" id="KW-0131">Cell cycle</keyword>
<feature type="transmembrane region" description="Helical" evidence="1">
    <location>
        <begin position="206"/>
        <end position="236"/>
    </location>
</feature>
<protein>
    <submittedName>
        <fullName evidence="3">Cell division protein FtsX</fullName>
    </submittedName>
</protein>
<feature type="transmembrane region" description="Helical" evidence="1">
    <location>
        <begin position="165"/>
        <end position="185"/>
    </location>
</feature>
<feature type="domain" description="FtsX extracellular" evidence="2">
    <location>
        <begin position="57"/>
        <end position="149"/>
    </location>
</feature>
<feature type="transmembrane region" description="Helical" evidence="1">
    <location>
        <begin position="21"/>
        <end position="43"/>
    </location>
</feature>
<keyword evidence="1" id="KW-0812">Transmembrane</keyword>
<dbReference type="InterPro" id="IPR004513">
    <property type="entry name" value="FtsX"/>
</dbReference>
<keyword evidence="3" id="KW-0132">Cell division</keyword>